<dbReference type="InterPro" id="IPR020084">
    <property type="entry name" value="NUDIX_hydrolase_CS"/>
</dbReference>
<name>D6TQ49_KTERA</name>
<keyword evidence="2 3" id="KW-0378">Hydrolase</keyword>
<accession>D6TQ49</accession>
<dbReference type="Gene3D" id="3.90.79.10">
    <property type="entry name" value="Nucleoside Triphosphate Pyrophosphohydrolase"/>
    <property type="match status" value="1"/>
</dbReference>
<dbReference type="PROSITE" id="PS51462">
    <property type="entry name" value="NUDIX"/>
    <property type="match status" value="1"/>
</dbReference>
<keyword evidence="6" id="KW-1185">Reference proteome</keyword>
<dbReference type="eggNOG" id="COG1051">
    <property type="taxonomic scope" value="Bacteria"/>
</dbReference>
<dbReference type="InParanoid" id="D6TQ49"/>
<dbReference type="PANTHER" id="PTHR43046">
    <property type="entry name" value="GDP-MANNOSE MANNOSYL HYDROLASE"/>
    <property type="match status" value="1"/>
</dbReference>
<evidence type="ECO:0000256" key="1">
    <source>
        <dbReference type="ARBA" id="ARBA00001946"/>
    </source>
</evidence>
<evidence type="ECO:0000313" key="6">
    <source>
        <dbReference type="Proteomes" id="UP000004508"/>
    </source>
</evidence>
<comment type="cofactor">
    <cofactor evidence="1">
        <name>Mg(2+)</name>
        <dbReference type="ChEBI" id="CHEBI:18420"/>
    </cofactor>
</comment>
<dbReference type="InterPro" id="IPR000086">
    <property type="entry name" value="NUDIX_hydrolase_dom"/>
</dbReference>
<dbReference type="AlphaFoldDB" id="D6TQ49"/>
<evidence type="ECO:0000256" key="2">
    <source>
        <dbReference type="ARBA" id="ARBA00022801"/>
    </source>
</evidence>
<evidence type="ECO:0000313" key="5">
    <source>
        <dbReference type="EMBL" id="EFH85697.1"/>
    </source>
</evidence>
<dbReference type="RefSeq" id="WP_007909392.1">
    <property type="nucleotide sequence ID" value="NZ_ADVG01000002.1"/>
</dbReference>
<protein>
    <submittedName>
        <fullName evidence="5">NUDIX hydrolase</fullName>
    </submittedName>
</protein>
<organism evidence="5 6">
    <name type="scientific">Ktedonobacter racemifer DSM 44963</name>
    <dbReference type="NCBI Taxonomy" id="485913"/>
    <lineage>
        <taxon>Bacteria</taxon>
        <taxon>Bacillati</taxon>
        <taxon>Chloroflexota</taxon>
        <taxon>Ktedonobacteria</taxon>
        <taxon>Ktedonobacterales</taxon>
        <taxon>Ktedonobacteraceae</taxon>
        <taxon>Ktedonobacter</taxon>
    </lineage>
</organism>
<dbReference type="PRINTS" id="PR00502">
    <property type="entry name" value="NUDIXFAMILY"/>
</dbReference>
<comment type="caution">
    <text evidence="5">The sequence shown here is derived from an EMBL/GenBank/DDBJ whole genome shotgun (WGS) entry which is preliminary data.</text>
</comment>
<dbReference type="PROSITE" id="PS00893">
    <property type="entry name" value="NUDIX_BOX"/>
    <property type="match status" value="1"/>
</dbReference>
<dbReference type="Pfam" id="PF00293">
    <property type="entry name" value="NUDIX"/>
    <property type="match status" value="1"/>
</dbReference>
<dbReference type="Proteomes" id="UP000004508">
    <property type="component" value="Unassembled WGS sequence"/>
</dbReference>
<comment type="similarity">
    <text evidence="3">Belongs to the Nudix hydrolase family.</text>
</comment>
<dbReference type="InterPro" id="IPR015797">
    <property type="entry name" value="NUDIX_hydrolase-like_dom_sf"/>
</dbReference>
<dbReference type="SUPFAM" id="SSF55811">
    <property type="entry name" value="Nudix"/>
    <property type="match status" value="1"/>
</dbReference>
<feature type="domain" description="Nudix hydrolase" evidence="4">
    <location>
        <begin position="13"/>
        <end position="139"/>
    </location>
</feature>
<dbReference type="GO" id="GO:0016787">
    <property type="term" value="F:hydrolase activity"/>
    <property type="evidence" value="ECO:0007669"/>
    <property type="project" value="UniProtKB-KW"/>
</dbReference>
<dbReference type="InterPro" id="IPR020476">
    <property type="entry name" value="Nudix_hydrolase"/>
</dbReference>
<gene>
    <name evidence="5" type="ORF">Krac_6927</name>
</gene>
<dbReference type="PANTHER" id="PTHR43046:SF14">
    <property type="entry name" value="MUTT_NUDIX FAMILY PROTEIN"/>
    <property type="match status" value="1"/>
</dbReference>
<evidence type="ECO:0000259" key="4">
    <source>
        <dbReference type="PROSITE" id="PS51462"/>
    </source>
</evidence>
<dbReference type="EMBL" id="ADVG01000002">
    <property type="protein sequence ID" value="EFH85697.1"/>
    <property type="molecule type" value="Genomic_DNA"/>
</dbReference>
<dbReference type="CDD" id="cd04699">
    <property type="entry name" value="NUDIX_MutT_Nudt1"/>
    <property type="match status" value="1"/>
</dbReference>
<dbReference type="STRING" id="485913.Krac_6927"/>
<sequence length="146" mass="16477">MASLHPVPQDNKAYRFPVSVKGIVYHNDKVVLLKNERDEWELPGGKLELGEAPEVCVIREIEEELGLTAQTGPLLDSWVYHIFEGVDVLILTYGCYPTPFAEVTHSPEHKAVGQFSPEQIPDLQMPEGYKKSILAWLAYLQRTITS</sequence>
<dbReference type="OrthoDB" id="159295at2"/>
<proteinExistence type="inferred from homology"/>
<reference evidence="5 6" key="1">
    <citation type="journal article" date="2011" name="Stand. Genomic Sci.">
        <title>Non-contiguous finished genome sequence and contextual data of the filamentous soil bacterium Ktedonobacter racemifer type strain (SOSP1-21).</title>
        <authorList>
            <person name="Chang Y.J."/>
            <person name="Land M."/>
            <person name="Hauser L."/>
            <person name="Chertkov O."/>
            <person name="Del Rio T.G."/>
            <person name="Nolan M."/>
            <person name="Copeland A."/>
            <person name="Tice H."/>
            <person name="Cheng J.F."/>
            <person name="Lucas S."/>
            <person name="Han C."/>
            <person name="Goodwin L."/>
            <person name="Pitluck S."/>
            <person name="Ivanova N."/>
            <person name="Ovchinikova G."/>
            <person name="Pati A."/>
            <person name="Chen A."/>
            <person name="Palaniappan K."/>
            <person name="Mavromatis K."/>
            <person name="Liolios K."/>
            <person name="Brettin T."/>
            <person name="Fiebig A."/>
            <person name="Rohde M."/>
            <person name="Abt B."/>
            <person name="Goker M."/>
            <person name="Detter J.C."/>
            <person name="Woyke T."/>
            <person name="Bristow J."/>
            <person name="Eisen J.A."/>
            <person name="Markowitz V."/>
            <person name="Hugenholtz P."/>
            <person name="Kyrpides N.C."/>
            <person name="Klenk H.P."/>
            <person name="Lapidus A."/>
        </authorList>
    </citation>
    <scope>NUCLEOTIDE SEQUENCE [LARGE SCALE GENOMIC DNA]</scope>
    <source>
        <strain evidence="6">DSM 44963</strain>
    </source>
</reference>
<evidence type="ECO:0000256" key="3">
    <source>
        <dbReference type="RuleBase" id="RU003476"/>
    </source>
</evidence>